<keyword evidence="4 5" id="KW-0378">Hydrolase</keyword>
<dbReference type="InterPro" id="IPR002168">
    <property type="entry name" value="Lipase_GDXG_HIS_AS"/>
</dbReference>
<accession>A0AA39IGS3</accession>
<dbReference type="Proteomes" id="UP001175271">
    <property type="component" value="Unassembled WGS sequence"/>
</dbReference>
<proteinExistence type="inferred from homology"/>
<comment type="similarity">
    <text evidence="1 5">Belongs to the type-B carboxylesterase/lipase family.</text>
</comment>
<evidence type="ECO:0000313" key="8">
    <source>
        <dbReference type="Proteomes" id="UP001175271"/>
    </source>
</evidence>
<keyword evidence="3" id="KW-0719">Serine esterase</keyword>
<dbReference type="EC" id="3.1.1.-" evidence="5"/>
<gene>
    <name evidence="7" type="ORF">QR680_008483</name>
</gene>
<dbReference type="PANTHER" id="PTHR44590:SF3">
    <property type="entry name" value="CARBOXYLESTERASE TYPE B DOMAIN-CONTAINING PROTEIN"/>
    <property type="match status" value="1"/>
</dbReference>
<evidence type="ECO:0000256" key="3">
    <source>
        <dbReference type="ARBA" id="ARBA00022487"/>
    </source>
</evidence>
<name>A0AA39IGS3_9BILA</name>
<dbReference type="InterPro" id="IPR002018">
    <property type="entry name" value="CarbesteraseB"/>
</dbReference>
<reference evidence="7" key="1">
    <citation type="submission" date="2023-06" db="EMBL/GenBank/DDBJ databases">
        <title>Genomic analysis of the entomopathogenic nematode Steinernema hermaphroditum.</title>
        <authorList>
            <person name="Schwarz E.M."/>
            <person name="Heppert J.K."/>
            <person name="Baniya A."/>
            <person name="Schwartz H.T."/>
            <person name="Tan C.-H."/>
            <person name="Antoshechkin I."/>
            <person name="Sternberg P.W."/>
            <person name="Goodrich-Blair H."/>
            <person name="Dillman A.R."/>
        </authorList>
    </citation>
    <scope>NUCLEOTIDE SEQUENCE</scope>
    <source>
        <strain evidence="7">PS9179</strain>
        <tissue evidence="7">Whole animal</tissue>
    </source>
</reference>
<feature type="domain" description="Carboxylesterase type B" evidence="6">
    <location>
        <begin position="18"/>
        <end position="551"/>
    </location>
</feature>
<evidence type="ECO:0000256" key="2">
    <source>
        <dbReference type="ARBA" id="ARBA00010515"/>
    </source>
</evidence>
<dbReference type="InterPro" id="IPR019826">
    <property type="entry name" value="Carboxylesterase_B_AS"/>
</dbReference>
<dbReference type="GO" id="GO:0052689">
    <property type="term" value="F:carboxylic ester hydrolase activity"/>
    <property type="evidence" value="ECO:0007669"/>
    <property type="project" value="UniProtKB-KW"/>
</dbReference>
<keyword evidence="8" id="KW-1185">Reference proteome</keyword>
<evidence type="ECO:0000313" key="7">
    <source>
        <dbReference type="EMBL" id="KAK0424071.1"/>
    </source>
</evidence>
<dbReference type="EMBL" id="JAUCMV010000001">
    <property type="protein sequence ID" value="KAK0424071.1"/>
    <property type="molecule type" value="Genomic_DNA"/>
</dbReference>
<organism evidence="7 8">
    <name type="scientific">Steinernema hermaphroditum</name>
    <dbReference type="NCBI Taxonomy" id="289476"/>
    <lineage>
        <taxon>Eukaryota</taxon>
        <taxon>Metazoa</taxon>
        <taxon>Ecdysozoa</taxon>
        <taxon>Nematoda</taxon>
        <taxon>Chromadorea</taxon>
        <taxon>Rhabditida</taxon>
        <taxon>Tylenchina</taxon>
        <taxon>Panagrolaimomorpha</taxon>
        <taxon>Strongyloidoidea</taxon>
        <taxon>Steinernematidae</taxon>
        <taxon>Steinernema</taxon>
    </lineage>
</organism>
<dbReference type="Pfam" id="PF00135">
    <property type="entry name" value="COesterase"/>
    <property type="match status" value="1"/>
</dbReference>
<dbReference type="Gene3D" id="3.40.50.1820">
    <property type="entry name" value="alpha/beta hydrolase"/>
    <property type="match status" value="1"/>
</dbReference>
<dbReference type="InterPro" id="IPR029058">
    <property type="entry name" value="AB_hydrolase_fold"/>
</dbReference>
<evidence type="ECO:0000256" key="1">
    <source>
        <dbReference type="ARBA" id="ARBA00005964"/>
    </source>
</evidence>
<evidence type="ECO:0000256" key="5">
    <source>
        <dbReference type="RuleBase" id="RU361235"/>
    </source>
</evidence>
<dbReference type="PROSITE" id="PS00122">
    <property type="entry name" value="CARBOXYLESTERASE_B_1"/>
    <property type="match status" value="1"/>
</dbReference>
<evidence type="ECO:0000259" key="6">
    <source>
        <dbReference type="Pfam" id="PF00135"/>
    </source>
</evidence>
<protein>
    <recommendedName>
        <fullName evidence="5">Carboxylic ester hydrolase</fullName>
        <ecNumber evidence="5">3.1.1.-</ecNumber>
    </recommendedName>
</protein>
<dbReference type="PROSITE" id="PS01173">
    <property type="entry name" value="LIPASE_GDXG_HIS"/>
    <property type="match status" value="1"/>
</dbReference>
<evidence type="ECO:0000256" key="4">
    <source>
        <dbReference type="ARBA" id="ARBA00022801"/>
    </source>
</evidence>
<dbReference type="SUPFAM" id="SSF53474">
    <property type="entry name" value="alpha/beta-Hydrolases"/>
    <property type="match status" value="1"/>
</dbReference>
<comment type="similarity">
    <text evidence="2">Belongs to the 'GDXG' lipolytic enzyme family.</text>
</comment>
<comment type="caution">
    <text evidence="7">The sequence shown here is derived from an EMBL/GenBank/DDBJ whole genome shotgun (WGS) entry which is preliminary data.</text>
</comment>
<dbReference type="PANTHER" id="PTHR44590">
    <property type="entry name" value="CARBOXYLIC ESTER HYDROLASE-RELATED"/>
    <property type="match status" value="1"/>
</dbReference>
<dbReference type="AlphaFoldDB" id="A0AA39IGS3"/>
<sequence>MGTVASTLFGHHGCVHPSDVVEIKTGRIQGKTFDFPGLPNVDCFLGIPFGKPPVGELRFKKPVPADDWEGVLDCSKFGPRCYHKDEIFELFPLTNLPTKSEDCLRLNVFVPSGDGYVNEDKEAGGRPVLVFIHGGGFCVHSSAHYGDVGMCSTICKKGVIVVTIQYRLGFFGFLSTNDAEAPGNFGLFDQALALKWVHDNIASFGGNPNNVTVCGQSAGGASADLLSLSPISRDYFQKVIPMGGNATCVFAINDGEELREACLQFAKEKGLVLDPNSTKTEQNKALLEFMRALPAHQLQIGLFGMRGHRINKGKLDLVPIIDGDFLPKPIEELRKEAPKKKCMVGATTHEGLLFAALTFVKPSVSVVDRTIRRAFHLSRNDSGPEIEGVINKVRSVYLTEDDRNDPKKLTKATIRVLGESLISYGQPLYAQAMASNGHEVYFYSFDYDRSGRFGLIARLIPFIGATHGTELPYLLGKGVVANFHPDDEDRAMIDVFTTLFANFCRYGDPNGKSEVRNWETHSLEQPYRYYSIDHPKCEMKEEFENRTAEIWKEAFETMKSIKAQKSRI</sequence>